<feature type="transmembrane region" description="Helical" evidence="4">
    <location>
        <begin position="25"/>
        <end position="50"/>
    </location>
</feature>
<feature type="region of interest" description="Disordered" evidence="3">
    <location>
        <begin position="165"/>
        <end position="192"/>
    </location>
</feature>
<dbReference type="Proteomes" id="UP000243096">
    <property type="component" value="Unassembled WGS sequence"/>
</dbReference>
<keyword evidence="2" id="KW-0488">Methylation</keyword>
<dbReference type="Pfam" id="PF07963">
    <property type="entry name" value="N_methyl"/>
    <property type="match status" value="1"/>
</dbReference>
<keyword evidence="4" id="KW-0472">Membrane</keyword>
<dbReference type="RefSeq" id="WP_104076766.1">
    <property type="nucleotide sequence ID" value="NZ_CP062178.1"/>
</dbReference>
<name>A0A2P5KCQ0_9BURK</name>
<evidence type="ECO:0000256" key="3">
    <source>
        <dbReference type="SAM" id="MobiDB-lite"/>
    </source>
</evidence>
<reference evidence="5 6" key="1">
    <citation type="submission" date="2018-01" db="EMBL/GenBank/DDBJ databases">
        <title>Genomic Encyclopedia of Type Strains, Phase III (KMG-III): the genomes of soil and plant-associated and newly described type strains.</title>
        <authorList>
            <person name="Whitman W."/>
        </authorList>
    </citation>
    <scope>NUCLEOTIDE SEQUENCE [LARGE SCALE GENOMIC DNA]</scope>
    <source>
        <strain evidence="5 6">HKI456</strain>
    </source>
</reference>
<accession>A0A2P5KCQ0</accession>
<dbReference type="EMBL" id="PRDW01000003">
    <property type="protein sequence ID" value="PPB84486.1"/>
    <property type="molecule type" value="Genomic_DNA"/>
</dbReference>
<dbReference type="InterPro" id="IPR045584">
    <property type="entry name" value="Pilin-like"/>
</dbReference>
<dbReference type="NCBIfam" id="TIGR02532">
    <property type="entry name" value="IV_pilin_GFxxxE"/>
    <property type="match status" value="1"/>
</dbReference>
<dbReference type="OrthoDB" id="8607132at2"/>
<dbReference type="InterPro" id="IPR001082">
    <property type="entry name" value="Pilin"/>
</dbReference>
<evidence type="ECO:0000256" key="2">
    <source>
        <dbReference type="ARBA" id="ARBA00022481"/>
    </source>
</evidence>
<keyword evidence="4" id="KW-0812">Transmembrane</keyword>
<protein>
    <submittedName>
        <fullName evidence="5">Type IV pilus assembly protein PilA</fullName>
    </submittedName>
</protein>
<evidence type="ECO:0000256" key="1">
    <source>
        <dbReference type="ARBA" id="ARBA00005233"/>
    </source>
</evidence>
<evidence type="ECO:0000256" key="4">
    <source>
        <dbReference type="SAM" id="Phobius"/>
    </source>
</evidence>
<dbReference type="Gene3D" id="3.30.700.10">
    <property type="entry name" value="Glycoprotein, Type 4 Pilin"/>
    <property type="match status" value="1"/>
</dbReference>
<dbReference type="GO" id="GO:0007155">
    <property type="term" value="P:cell adhesion"/>
    <property type="evidence" value="ECO:0007669"/>
    <property type="project" value="InterPro"/>
</dbReference>
<organism evidence="5 6">
    <name type="scientific">Mycetohabitans endofungorum</name>
    <dbReference type="NCBI Taxonomy" id="417203"/>
    <lineage>
        <taxon>Bacteria</taxon>
        <taxon>Pseudomonadati</taxon>
        <taxon>Pseudomonadota</taxon>
        <taxon>Betaproteobacteria</taxon>
        <taxon>Burkholderiales</taxon>
        <taxon>Burkholderiaceae</taxon>
        <taxon>Mycetohabitans</taxon>
    </lineage>
</organism>
<proteinExistence type="inferred from homology"/>
<keyword evidence="4" id="KW-1133">Transmembrane helix</keyword>
<dbReference type="GO" id="GO:0009289">
    <property type="term" value="C:pilus"/>
    <property type="evidence" value="ECO:0007669"/>
    <property type="project" value="InterPro"/>
</dbReference>
<dbReference type="SUPFAM" id="SSF54523">
    <property type="entry name" value="Pili subunits"/>
    <property type="match status" value="1"/>
</dbReference>
<gene>
    <name evidence="5" type="ORF">B0O95_103176</name>
</gene>
<evidence type="ECO:0000313" key="5">
    <source>
        <dbReference type="EMBL" id="PPB84486.1"/>
    </source>
</evidence>
<comment type="caution">
    <text evidence="5">The sequence shown here is derived from an EMBL/GenBank/DDBJ whole genome shotgun (WGS) entry which is preliminary data.</text>
</comment>
<comment type="similarity">
    <text evidence="1">Belongs to the N-Me-Phe pilin family.</text>
</comment>
<dbReference type="InterPro" id="IPR012902">
    <property type="entry name" value="N_methyl_site"/>
</dbReference>
<keyword evidence="6" id="KW-1185">Reference proteome</keyword>
<dbReference type="Pfam" id="PF00114">
    <property type="entry name" value="Pilin"/>
    <property type="match status" value="1"/>
</dbReference>
<dbReference type="AlphaFoldDB" id="A0A2P5KCQ0"/>
<evidence type="ECO:0000313" key="6">
    <source>
        <dbReference type="Proteomes" id="UP000243096"/>
    </source>
</evidence>
<sequence>MTASTRQKPDDSSRTTARAPTPSCAAFTLVELMIVLAIVGVVASFALPAYRDYLTRSRVGEGLSLAAPARLAVAENAVAGAQRLGSGYARPPATRNVESIDIDDKTGAITISYTSLVAPSGENTLVLVPSTSDDPDAPHTQVSVSSNHSDTGTLTWECFAAGKTTSSLPIPGPVPDPRPTLPARFAPPECRA</sequence>
<feature type="compositionally biased region" description="Pro residues" evidence="3">
    <location>
        <begin position="170"/>
        <end position="180"/>
    </location>
</feature>